<sequence>MFQHDTLLEKALSFSRFDASHWLSPCALRPFQLDGHTWPTAEHYLQANLVASAVLADKIRQAASGEQAHALGSPWYRRKRKDWKNLRRVLMTRALYTQTMTHPDIKDALLETGDQHIVETSLYDHYWGIARDQRGENTLGKVWMGVRDKIRADASKTPAQSTAKEQGE</sequence>
<dbReference type="Gene3D" id="1.10.357.40">
    <property type="entry name" value="YbiA-like"/>
    <property type="match status" value="1"/>
</dbReference>
<comment type="catalytic activity">
    <reaction evidence="1">
        <text>5-amino-6-(5-phospho-D-ribosylamino)uracil + H2O = 5,6-diaminouracil + D-ribose 5-phosphate</text>
        <dbReference type="Rhea" id="RHEA:55020"/>
        <dbReference type="ChEBI" id="CHEBI:15377"/>
        <dbReference type="ChEBI" id="CHEBI:46252"/>
        <dbReference type="ChEBI" id="CHEBI:58453"/>
        <dbReference type="ChEBI" id="CHEBI:78346"/>
    </reaction>
</comment>
<comment type="caution">
    <text evidence="4">The sequence shown here is derived from an EMBL/GenBank/DDBJ whole genome shotgun (WGS) entry which is preliminary data.</text>
</comment>
<dbReference type="AlphaFoldDB" id="A0AAW7X7C9"/>
<comment type="catalytic activity">
    <reaction evidence="2">
        <text>2,5-diamino-6-hydroxy-4-(5-phosphoribosylamino)-pyrimidine + H2O = 2,5,6-triamino-4-hydroxypyrimidine + D-ribose 5-phosphate</text>
        <dbReference type="Rhea" id="RHEA:23436"/>
        <dbReference type="ChEBI" id="CHEBI:15377"/>
        <dbReference type="ChEBI" id="CHEBI:58614"/>
        <dbReference type="ChEBI" id="CHEBI:78346"/>
        <dbReference type="ChEBI" id="CHEBI:137796"/>
    </reaction>
</comment>
<dbReference type="CDD" id="cd15457">
    <property type="entry name" value="NADAR"/>
    <property type="match status" value="1"/>
</dbReference>
<protein>
    <submittedName>
        <fullName evidence="4">NADAR family protein</fullName>
    </submittedName>
</protein>
<proteinExistence type="predicted"/>
<dbReference type="Pfam" id="PF08719">
    <property type="entry name" value="NADAR"/>
    <property type="match status" value="1"/>
</dbReference>
<reference evidence="4" key="1">
    <citation type="submission" date="2023-07" db="EMBL/GenBank/DDBJ databases">
        <title>Genome content predicts the carbon catabolic preferences of heterotrophic bacteria.</title>
        <authorList>
            <person name="Gralka M."/>
        </authorList>
    </citation>
    <scope>NUCLEOTIDE SEQUENCE</scope>
    <source>
        <strain evidence="4">I3M17_2</strain>
    </source>
</reference>
<dbReference type="EMBL" id="JAUOPB010000009">
    <property type="protein sequence ID" value="MDO6423490.1"/>
    <property type="molecule type" value="Genomic_DNA"/>
</dbReference>
<evidence type="ECO:0000313" key="4">
    <source>
        <dbReference type="EMBL" id="MDO6423490.1"/>
    </source>
</evidence>
<dbReference type="InterPro" id="IPR037238">
    <property type="entry name" value="YbiA-like_sf"/>
</dbReference>
<evidence type="ECO:0000313" key="5">
    <source>
        <dbReference type="Proteomes" id="UP001169760"/>
    </source>
</evidence>
<dbReference type="NCBIfam" id="TIGR02464">
    <property type="entry name" value="ribofla_fusion"/>
    <property type="match status" value="1"/>
</dbReference>
<dbReference type="RefSeq" id="WP_303493148.1">
    <property type="nucleotide sequence ID" value="NZ_JAUOPB010000009.1"/>
</dbReference>
<evidence type="ECO:0000256" key="1">
    <source>
        <dbReference type="ARBA" id="ARBA00000022"/>
    </source>
</evidence>
<evidence type="ECO:0000256" key="2">
    <source>
        <dbReference type="ARBA" id="ARBA00000751"/>
    </source>
</evidence>
<dbReference type="InterPro" id="IPR012816">
    <property type="entry name" value="NADAR"/>
</dbReference>
<evidence type="ECO:0000259" key="3">
    <source>
        <dbReference type="Pfam" id="PF08719"/>
    </source>
</evidence>
<name>A0AAW7X7C9_9GAMM</name>
<feature type="domain" description="NADAR" evidence="3">
    <location>
        <begin position="10"/>
        <end position="151"/>
    </location>
</feature>
<dbReference type="SUPFAM" id="SSF143990">
    <property type="entry name" value="YbiA-like"/>
    <property type="match status" value="1"/>
</dbReference>
<dbReference type="Proteomes" id="UP001169760">
    <property type="component" value="Unassembled WGS sequence"/>
</dbReference>
<gene>
    <name evidence="4" type="ORF">Q4521_13500</name>
</gene>
<accession>A0AAW7X7C9</accession>
<organism evidence="4 5">
    <name type="scientific">Saccharophagus degradans</name>
    <dbReference type="NCBI Taxonomy" id="86304"/>
    <lineage>
        <taxon>Bacteria</taxon>
        <taxon>Pseudomonadati</taxon>
        <taxon>Pseudomonadota</taxon>
        <taxon>Gammaproteobacteria</taxon>
        <taxon>Cellvibrionales</taxon>
        <taxon>Cellvibrionaceae</taxon>
        <taxon>Saccharophagus</taxon>
    </lineage>
</organism>